<sequence length="436" mass="47082">MFTRTKASAVGAAAIVAFAAALAGCAGSAPGDAAATYDPDEEVTLDFAFWGNDVRAEMYNEAIAAFNDEYPNITVNSTFLSWDEYWEKRQTEAAGKNLPDVFQMDMTYVRQYSDNGLLLDLTPYLDDIIATDGFDESVLDIATINDTIAGMPVSTNAIGMFENVVLTEEVGVEPFEGGDWEAYDEWLHEARDAAETAGLEVWGGADPTGFIQPFELVLRSEGKSVFTEEGEVGFTKEDLADFWSRGAELREDAVVTPQQRIQEVSPKGAFDSAQALTEIVWDNFGAPYKANLGDAYPDLNLVAPPVTEEGAKDLYKKAGMLISAAASTDHPEAAALFTDFLVNSPEVGAIFGTNRGMPASQTQLEGVELDETAQQIIDYEESIADRIGDAPPVPIVGYGSVEAKFKALGQELGFGTITVDEAVDQLFAEIDVIVNQ</sequence>
<evidence type="ECO:0000313" key="3">
    <source>
        <dbReference type="Proteomes" id="UP000034098"/>
    </source>
</evidence>
<feature type="signal peptide" evidence="1">
    <location>
        <begin position="1"/>
        <end position="23"/>
    </location>
</feature>
<proteinExistence type="predicted"/>
<gene>
    <name evidence="2" type="primary">yesO_8</name>
    <name evidence="2" type="ORF">RS82_03236</name>
</gene>
<dbReference type="RefSeq" id="WP_045301248.1">
    <property type="nucleotide sequence ID" value="NZ_JYJA01000039.1"/>
</dbReference>
<evidence type="ECO:0000313" key="2">
    <source>
        <dbReference type="EMBL" id="KJL40620.1"/>
    </source>
</evidence>
<name>A0A0M2H9E0_MICTR</name>
<feature type="chain" id="PRO_5039398109" evidence="1">
    <location>
        <begin position="24"/>
        <end position="436"/>
    </location>
</feature>
<organism evidence="2 3">
    <name type="scientific">Microbacterium trichothecenolyticum</name>
    <name type="common">Aureobacterium trichothecenolyticum</name>
    <dbReference type="NCBI Taxonomy" id="69370"/>
    <lineage>
        <taxon>Bacteria</taxon>
        <taxon>Bacillati</taxon>
        <taxon>Actinomycetota</taxon>
        <taxon>Actinomycetes</taxon>
        <taxon>Micrococcales</taxon>
        <taxon>Microbacteriaceae</taxon>
        <taxon>Microbacterium</taxon>
    </lineage>
</organism>
<dbReference type="Proteomes" id="UP000034098">
    <property type="component" value="Unassembled WGS sequence"/>
</dbReference>
<dbReference type="EMBL" id="JYJA01000039">
    <property type="protein sequence ID" value="KJL40620.1"/>
    <property type="molecule type" value="Genomic_DNA"/>
</dbReference>
<reference evidence="2 3" key="1">
    <citation type="submission" date="2015-02" db="EMBL/GenBank/DDBJ databases">
        <title>Draft genome sequences of ten Microbacterium spp. with emphasis on heavy metal contaminated environments.</title>
        <authorList>
            <person name="Corretto E."/>
        </authorList>
    </citation>
    <scope>NUCLEOTIDE SEQUENCE [LARGE SCALE GENOMIC DNA]</scope>
    <source>
        <strain evidence="2 3">DSM 8608</strain>
    </source>
</reference>
<evidence type="ECO:0000256" key="1">
    <source>
        <dbReference type="SAM" id="SignalP"/>
    </source>
</evidence>
<dbReference type="InterPro" id="IPR050490">
    <property type="entry name" value="Bact_solute-bd_prot1"/>
</dbReference>
<keyword evidence="3" id="KW-1185">Reference proteome</keyword>
<dbReference type="PROSITE" id="PS51257">
    <property type="entry name" value="PROKAR_LIPOPROTEIN"/>
    <property type="match status" value="1"/>
</dbReference>
<dbReference type="PATRIC" id="fig|69370.6.peg.3296"/>
<dbReference type="SUPFAM" id="SSF53850">
    <property type="entry name" value="Periplasmic binding protein-like II"/>
    <property type="match status" value="1"/>
</dbReference>
<accession>A0A0M2H9E0</accession>
<comment type="caution">
    <text evidence="2">The sequence shown here is derived from an EMBL/GenBank/DDBJ whole genome shotgun (WGS) entry which is preliminary data.</text>
</comment>
<protein>
    <submittedName>
        <fullName evidence="2">Putative ABC transporter substrate-binding protein YesO</fullName>
    </submittedName>
</protein>
<dbReference type="AlphaFoldDB" id="A0A0M2H9E0"/>
<dbReference type="OrthoDB" id="1650177at2"/>
<dbReference type="Pfam" id="PF01547">
    <property type="entry name" value="SBP_bac_1"/>
    <property type="match status" value="1"/>
</dbReference>
<dbReference type="PANTHER" id="PTHR43649">
    <property type="entry name" value="ARABINOSE-BINDING PROTEIN-RELATED"/>
    <property type="match status" value="1"/>
</dbReference>
<dbReference type="Gene3D" id="3.40.190.10">
    <property type="entry name" value="Periplasmic binding protein-like II"/>
    <property type="match status" value="2"/>
</dbReference>
<dbReference type="InterPro" id="IPR006059">
    <property type="entry name" value="SBP"/>
</dbReference>
<keyword evidence="1" id="KW-0732">Signal</keyword>
<dbReference type="PANTHER" id="PTHR43649:SF30">
    <property type="entry name" value="ABC TRANSPORTER SUBSTRATE-BINDING PROTEIN"/>
    <property type="match status" value="1"/>
</dbReference>